<dbReference type="STRING" id="56723.ENSLBEP00000020797"/>
<evidence type="ECO:0000313" key="3">
    <source>
        <dbReference type="Ensembl" id="ENSLBEP00000020797.1"/>
    </source>
</evidence>
<dbReference type="Gene3D" id="3.10.100.10">
    <property type="entry name" value="Mannose-Binding Protein A, subunit A"/>
    <property type="match status" value="4"/>
</dbReference>
<dbReference type="InterPro" id="IPR016186">
    <property type="entry name" value="C-type_lectin-like/link_sf"/>
</dbReference>
<dbReference type="CDD" id="cd00037">
    <property type="entry name" value="CLECT"/>
    <property type="match status" value="1"/>
</dbReference>
<dbReference type="GeneTree" id="ENSGT01100000263473"/>
<keyword evidence="4" id="KW-1185">Reference proteome</keyword>
<feature type="domain" description="C-type lectin" evidence="2">
    <location>
        <begin position="1"/>
        <end position="86"/>
    </location>
</feature>
<feature type="domain" description="C-type lectin" evidence="2">
    <location>
        <begin position="333"/>
        <end position="415"/>
    </location>
</feature>
<evidence type="ECO:0000256" key="1">
    <source>
        <dbReference type="ARBA" id="ARBA00023157"/>
    </source>
</evidence>
<dbReference type="PANTHER" id="PTHR45784:SF3">
    <property type="entry name" value="C-TYPE LECTIN DOMAIN FAMILY 4 MEMBER K-LIKE-RELATED"/>
    <property type="match status" value="1"/>
</dbReference>
<dbReference type="Proteomes" id="UP000261660">
    <property type="component" value="Unplaced"/>
</dbReference>
<proteinExistence type="predicted"/>
<dbReference type="FunCoup" id="A0A3Q3FM70">
    <property type="interactions" value="16"/>
</dbReference>
<keyword evidence="1" id="KW-1015">Disulfide bond</keyword>
<dbReference type="InterPro" id="IPR016187">
    <property type="entry name" value="CTDL_fold"/>
</dbReference>
<dbReference type="PANTHER" id="PTHR45784">
    <property type="entry name" value="C-TYPE LECTIN DOMAIN FAMILY 20 MEMBER A-RELATED"/>
    <property type="match status" value="1"/>
</dbReference>
<dbReference type="Ensembl" id="ENSLBET00000021925.1">
    <property type="protein sequence ID" value="ENSLBEP00000020797.1"/>
    <property type="gene ID" value="ENSLBEG00000016008.1"/>
</dbReference>
<dbReference type="AlphaFoldDB" id="A0A3Q3FM70"/>
<dbReference type="PROSITE" id="PS50041">
    <property type="entry name" value="C_TYPE_LECTIN_2"/>
    <property type="match status" value="4"/>
</dbReference>
<feature type="domain" description="C-type lectin" evidence="2">
    <location>
        <begin position="214"/>
        <end position="328"/>
    </location>
</feature>
<accession>A0A3Q3FM70</accession>
<reference evidence="3" key="2">
    <citation type="submission" date="2025-09" db="UniProtKB">
        <authorList>
            <consortium name="Ensembl"/>
        </authorList>
    </citation>
    <scope>IDENTIFICATION</scope>
</reference>
<dbReference type="PROSITE" id="PS00615">
    <property type="entry name" value="C_TYPE_LECTIN_1"/>
    <property type="match status" value="1"/>
</dbReference>
<evidence type="ECO:0000259" key="2">
    <source>
        <dbReference type="PROSITE" id="PS50041"/>
    </source>
</evidence>
<dbReference type="SMART" id="SM00034">
    <property type="entry name" value="CLECT"/>
    <property type="match status" value="3"/>
</dbReference>
<sequence>MTDMKRLREIVNTQEAWIGLQSNPGQANRRWHWSLPGTQGVALSDLKTYFPGHEPTPGNSPENCARIVGGELLDTPCDINKTFICFNGTEEPPKSLICINESMNWTQAQNYCRENYTDLVSGLDQLAHLADYSKSHCSPESWIGLFRDTWSWSDGSNSSFRHWNLGLLKDGVNKECATVLKGEGKWDSAACDKKKPFVCYDGQCVSFTCHHIEYHLIEEPKTWDEAQRYCRENYTDLATVSDMTDMKRLREIVNTQEAWIGLQNNPGQANRRWHWSLPGMQGVALSELKTYFPGHEPTTGNSPENCARIVGGKLLDTLCGINKTFICFNGTEESPKSFIYIKESMNWTQAQNYCRDKYTDLVSGLDQLAHLADNTDRWIGLFRDTWSWSDGSNSSFRHWNLGLLKDGVNKECATVLKEKENGTLLPVMKKNPSSAMMVRLAKVCLDCFLQAVNQSKDPPESAVFIFLVYICFGEVY</sequence>
<name>A0A3Q3FM70_9LABR</name>
<protein>
    <recommendedName>
        <fullName evidence="2">C-type lectin domain-containing protein</fullName>
    </recommendedName>
</protein>
<reference evidence="3" key="1">
    <citation type="submission" date="2025-08" db="UniProtKB">
        <authorList>
            <consortium name="Ensembl"/>
        </authorList>
    </citation>
    <scope>IDENTIFICATION</scope>
</reference>
<dbReference type="SUPFAM" id="SSF56436">
    <property type="entry name" value="C-type lectin-like"/>
    <property type="match status" value="4"/>
</dbReference>
<feature type="domain" description="C-type lectin" evidence="2">
    <location>
        <begin position="101"/>
        <end position="200"/>
    </location>
</feature>
<dbReference type="InParanoid" id="A0A3Q3FM70"/>
<dbReference type="InterPro" id="IPR018378">
    <property type="entry name" value="C-type_lectin_CS"/>
</dbReference>
<dbReference type="InterPro" id="IPR001304">
    <property type="entry name" value="C-type_lectin-like"/>
</dbReference>
<organism evidence="3 4">
    <name type="scientific">Labrus bergylta</name>
    <name type="common">ballan wrasse</name>
    <dbReference type="NCBI Taxonomy" id="56723"/>
    <lineage>
        <taxon>Eukaryota</taxon>
        <taxon>Metazoa</taxon>
        <taxon>Chordata</taxon>
        <taxon>Craniata</taxon>
        <taxon>Vertebrata</taxon>
        <taxon>Euteleostomi</taxon>
        <taxon>Actinopterygii</taxon>
        <taxon>Neopterygii</taxon>
        <taxon>Teleostei</taxon>
        <taxon>Neoteleostei</taxon>
        <taxon>Acanthomorphata</taxon>
        <taxon>Eupercaria</taxon>
        <taxon>Labriformes</taxon>
        <taxon>Labridae</taxon>
        <taxon>Labrus</taxon>
    </lineage>
</organism>
<evidence type="ECO:0000313" key="4">
    <source>
        <dbReference type="Proteomes" id="UP000261660"/>
    </source>
</evidence>
<dbReference type="Pfam" id="PF00059">
    <property type="entry name" value="Lectin_C"/>
    <property type="match status" value="4"/>
</dbReference>